<feature type="domain" description="Integrase catalytic" evidence="12">
    <location>
        <begin position="1208"/>
        <end position="1336"/>
    </location>
</feature>
<dbReference type="VEuPathDB" id="CryptoDB:Cvel_27440"/>
<dbReference type="Gene3D" id="2.40.70.10">
    <property type="entry name" value="Acid Proteases"/>
    <property type="match status" value="1"/>
</dbReference>
<keyword evidence="9" id="KW-0479">Metal-binding</keyword>
<sequence length="1336" mass="152509">MAAGVETSADEHPLLLDGELPRACKVREPSIFAGDRHEVSDWLEDMKEYCQGTGVSESRWLFVSKSYLSKTLKKWVHRKQKSATPFCSFQNFAEALKKRYIDPLEQDHRRDILEELQYSKAQGMESFGDAFLDLAEEIKDTSTPADLIHIFKKAIPDPICLKVNKKAPSTLEEAVEAACIAAETLEGRGGNRKRHAQTGGSRPNGKHQGGSNSDGPVPMQLDAVCSLSSKEKAELMRQGRCFLCKQKGHEKKDCPSFLFLQRGFGLNVPRLQQLYRRRPWSPSGPQRPMYGAGIQTAGQEGDQVVGEGEEEFWFPDNELSMNIEGEQPTDPYVYDQVNMIGAASADGKVKMIRFQGTVEGIPVRVLLDCGAGETFLSTQFAHNKGLPIKKMQNSRRCRGAIKGEDGQTVVTTVSEYTSPLAFSIQGYHQRMKFTLADLDDDYDVYLGMKWLIEHEPRVHWGKGEVEIPIPGAHGRSVTIKSQTQTSVRTLSSREFKREVRKGRVREVYLYRLEMVEPVLAPMPMTLEVEPPGEAKMAAAIREETEKKVPEGETVEEKAERKKDETLHRGWSKVMSDPSLHPAVRRVVGEYRDIFCDEIPKLPPRWSVKFAIDLEPGYPPPARPSYRLSFGELDEMRRQLDNLLAKGFIRPSVSPFAAPAFFVAKKDGSLRMCIDYRAINKITIKDKYAMPRPEELLDRLHGAKIFSVLDMRQFFYQLRIRLGDEPKTVMCTRYGNYEWLVMPFGMCNPPPTSQRAIQVCLREVLDDCAFAWIDDVLVYSPTVDQHEEDLQRVLGCLRKDEYYVKISKCKFFVPKVVYIGLEISNVGVRAEPKKAELVQTWPKPENKHELRVFLGLCNWFWRFIYKYSHVTAPLTSLLQVKVEFVWSEVCEAAFKELKEKIAELILLFIPDPTRPFDLYVDASEKEICIAAALMQWDPRVNGLRVVALASRKLVQAEQKYPIREKELLAVVFGVKTFRIYVNHTTKVYSDHESLKWLGTSGGLIEGPDRVKRWAIFLNVLGIVPQYIPGSKNVVADALSRRPSQTRTQKQTGEERSDEKETDRIAQVESTRKVCPDAKFLDQVRKGYAQDSFFKELLPFLTHAPTQGTPPAYLRLRLSHFSVKEGLLYYDQRRLAIPTKTLQRQVIWECHDSPLAGHLGVDKTYRRLAADFFWPHIWKQVMHYIAHCNVCQRNKPSNEKPAGLLQPLSMPESPFHDLSMDFITGLLPVQFKGEVVDSIMDVVCRLSKWAIFVPTRETAGARETAQKFFDEVVYEHGIPQSIVSNRDSRFISNFWQTLFHLCRTNLKMSTAQHPQTDGQTEIENRTLEQMLRCFVADH</sequence>
<dbReference type="Gene3D" id="3.30.420.10">
    <property type="entry name" value="Ribonuclease H-like superfamily/Ribonuclease H"/>
    <property type="match status" value="1"/>
</dbReference>
<keyword evidence="8" id="KW-0511">Multifunctional enzyme</keyword>
<dbReference type="Gene3D" id="3.10.10.10">
    <property type="entry name" value="HIV Type 1 Reverse Transcriptase, subunit A, domain 1"/>
    <property type="match status" value="1"/>
</dbReference>
<keyword evidence="1" id="KW-0645">Protease</keyword>
<organism evidence="13">
    <name type="scientific">Chromera velia CCMP2878</name>
    <dbReference type="NCBI Taxonomy" id="1169474"/>
    <lineage>
        <taxon>Eukaryota</taxon>
        <taxon>Sar</taxon>
        <taxon>Alveolata</taxon>
        <taxon>Colpodellida</taxon>
        <taxon>Chromeraceae</taxon>
        <taxon>Chromera</taxon>
    </lineage>
</organism>
<evidence type="ECO:0000256" key="2">
    <source>
        <dbReference type="ARBA" id="ARBA00022679"/>
    </source>
</evidence>
<evidence type="ECO:0000256" key="5">
    <source>
        <dbReference type="ARBA" id="ARBA00022750"/>
    </source>
</evidence>
<dbReference type="Pfam" id="PF17921">
    <property type="entry name" value="Integrase_H2C2"/>
    <property type="match status" value="1"/>
</dbReference>
<evidence type="ECO:0008006" key="14">
    <source>
        <dbReference type="Google" id="ProtNLM"/>
    </source>
</evidence>
<dbReference type="InterPro" id="IPR041588">
    <property type="entry name" value="Integrase_H2C2"/>
</dbReference>
<dbReference type="SUPFAM" id="SSF50630">
    <property type="entry name" value="Acid proteases"/>
    <property type="match status" value="1"/>
</dbReference>
<evidence type="ECO:0000256" key="4">
    <source>
        <dbReference type="ARBA" id="ARBA00022722"/>
    </source>
</evidence>
<keyword evidence="9" id="KW-0862">Zinc</keyword>
<protein>
    <recommendedName>
        <fullName evidence="14">Reverse transcriptase</fullName>
    </recommendedName>
</protein>
<dbReference type="GO" id="GO:0004519">
    <property type="term" value="F:endonuclease activity"/>
    <property type="evidence" value="ECO:0007669"/>
    <property type="project" value="UniProtKB-KW"/>
</dbReference>
<evidence type="ECO:0000256" key="8">
    <source>
        <dbReference type="ARBA" id="ARBA00023268"/>
    </source>
</evidence>
<dbReference type="CDD" id="cd00303">
    <property type="entry name" value="retropepsin_like"/>
    <property type="match status" value="1"/>
</dbReference>
<evidence type="ECO:0000256" key="1">
    <source>
        <dbReference type="ARBA" id="ARBA00022670"/>
    </source>
</evidence>
<dbReference type="FunFam" id="3.30.70.270:FF:000020">
    <property type="entry name" value="Transposon Tf2-6 polyprotein-like Protein"/>
    <property type="match status" value="1"/>
</dbReference>
<dbReference type="InterPro" id="IPR036875">
    <property type="entry name" value="Znf_CCHC_sf"/>
</dbReference>
<dbReference type="PROSITE" id="PS50994">
    <property type="entry name" value="INTEGRASE"/>
    <property type="match status" value="1"/>
</dbReference>
<dbReference type="InterPro" id="IPR043128">
    <property type="entry name" value="Rev_trsase/Diguanyl_cyclase"/>
</dbReference>
<dbReference type="InterPro" id="IPR021109">
    <property type="entry name" value="Peptidase_aspartic_dom_sf"/>
</dbReference>
<dbReference type="PANTHER" id="PTHR37984:SF5">
    <property type="entry name" value="PROTEIN NYNRIN-LIKE"/>
    <property type="match status" value="1"/>
</dbReference>
<evidence type="ECO:0000256" key="9">
    <source>
        <dbReference type="PROSITE-ProRule" id="PRU00047"/>
    </source>
</evidence>
<dbReference type="PhylomeDB" id="A0A0G4HHB7"/>
<evidence type="ECO:0000313" key="13">
    <source>
        <dbReference type="EMBL" id="CEM43311.1"/>
    </source>
</evidence>
<dbReference type="Gene3D" id="1.10.340.70">
    <property type="match status" value="1"/>
</dbReference>
<gene>
    <name evidence="13" type="ORF">Cvel_27440</name>
</gene>
<evidence type="ECO:0000259" key="11">
    <source>
        <dbReference type="PROSITE" id="PS50158"/>
    </source>
</evidence>
<evidence type="ECO:0000256" key="7">
    <source>
        <dbReference type="ARBA" id="ARBA00023125"/>
    </source>
</evidence>
<name>A0A0G4HHB7_9ALVE</name>
<dbReference type="InterPro" id="IPR001584">
    <property type="entry name" value="Integrase_cat-core"/>
</dbReference>
<dbReference type="Gene3D" id="3.30.70.270">
    <property type="match status" value="2"/>
</dbReference>
<dbReference type="InterPro" id="IPR001878">
    <property type="entry name" value="Znf_CCHC"/>
</dbReference>
<dbReference type="Pfam" id="PF08284">
    <property type="entry name" value="RVP_2"/>
    <property type="match status" value="1"/>
</dbReference>
<dbReference type="SUPFAM" id="SSF57756">
    <property type="entry name" value="Retrovirus zinc finger-like domains"/>
    <property type="match status" value="1"/>
</dbReference>
<dbReference type="SMART" id="SM00343">
    <property type="entry name" value="ZnF_C2HC"/>
    <property type="match status" value="1"/>
</dbReference>
<dbReference type="PROSITE" id="PS50158">
    <property type="entry name" value="ZF_CCHC"/>
    <property type="match status" value="1"/>
</dbReference>
<feature type="region of interest" description="Disordered" evidence="10">
    <location>
        <begin position="188"/>
        <end position="219"/>
    </location>
</feature>
<dbReference type="CDD" id="cd09274">
    <property type="entry name" value="RNase_HI_RT_Ty3"/>
    <property type="match status" value="1"/>
</dbReference>
<dbReference type="InterPro" id="IPR041577">
    <property type="entry name" value="RT_RNaseH_2"/>
</dbReference>
<feature type="region of interest" description="Disordered" evidence="10">
    <location>
        <begin position="1036"/>
        <end position="1066"/>
    </location>
</feature>
<dbReference type="InterPro" id="IPR036397">
    <property type="entry name" value="RNaseH_sf"/>
</dbReference>
<dbReference type="PANTHER" id="PTHR37984">
    <property type="entry name" value="PROTEIN CBG26694"/>
    <property type="match status" value="1"/>
</dbReference>
<dbReference type="FunFam" id="1.10.340.70:FF:000001">
    <property type="entry name" value="Retrovirus-related Pol polyprotein from transposon gypsy-like Protein"/>
    <property type="match status" value="1"/>
</dbReference>
<dbReference type="GO" id="GO:0003677">
    <property type="term" value="F:DNA binding"/>
    <property type="evidence" value="ECO:0007669"/>
    <property type="project" value="UniProtKB-KW"/>
</dbReference>
<dbReference type="InterPro" id="IPR043502">
    <property type="entry name" value="DNA/RNA_pol_sf"/>
</dbReference>
<evidence type="ECO:0000256" key="3">
    <source>
        <dbReference type="ARBA" id="ARBA00022695"/>
    </source>
</evidence>
<dbReference type="Pfam" id="PF00078">
    <property type="entry name" value="RVT_1"/>
    <property type="match status" value="1"/>
</dbReference>
<evidence type="ECO:0000256" key="6">
    <source>
        <dbReference type="ARBA" id="ARBA00022759"/>
    </source>
</evidence>
<dbReference type="GO" id="GO:0015074">
    <property type="term" value="P:DNA integration"/>
    <property type="evidence" value="ECO:0007669"/>
    <property type="project" value="InterPro"/>
</dbReference>
<keyword evidence="7" id="KW-0238">DNA-binding</keyword>
<dbReference type="GO" id="GO:0016779">
    <property type="term" value="F:nucleotidyltransferase activity"/>
    <property type="evidence" value="ECO:0007669"/>
    <property type="project" value="UniProtKB-KW"/>
</dbReference>
<dbReference type="SUPFAM" id="SSF56672">
    <property type="entry name" value="DNA/RNA polymerases"/>
    <property type="match status" value="1"/>
</dbReference>
<evidence type="ECO:0000256" key="10">
    <source>
        <dbReference type="SAM" id="MobiDB-lite"/>
    </source>
</evidence>
<feature type="domain" description="CCHC-type" evidence="11">
    <location>
        <begin position="240"/>
        <end position="256"/>
    </location>
</feature>
<reference evidence="13" key="1">
    <citation type="submission" date="2014-11" db="EMBL/GenBank/DDBJ databases">
        <authorList>
            <person name="Otto D Thomas"/>
            <person name="Naeem Raeece"/>
        </authorList>
    </citation>
    <scope>NUCLEOTIDE SEQUENCE</scope>
</reference>
<evidence type="ECO:0000259" key="12">
    <source>
        <dbReference type="PROSITE" id="PS50994"/>
    </source>
</evidence>
<keyword evidence="2" id="KW-0808">Transferase</keyword>
<feature type="compositionally biased region" description="Polar residues" evidence="10">
    <location>
        <begin position="1040"/>
        <end position="1049"/>
    </location>
</feature>
<proteinExistence type="predicted"/>
<dbReference type="InterPro" id="IPR012337">
    <property type="entry name" value="RNaseH-like_sf"/>
</dbReference>
<keyword evidence="6" id="KW-0255">Endonuclease</keyword>
<feature type="compositionally biased region" description="Basic and acidic residues" evidence="10">
    <location>
        <begin position="1050"/>
        <end position="1066"/>
    </location>
</feature>
<dbReference type="GO" id="GO:0006508">
    <property type="term" value="P:proteolysis"/>
    <property type="evidence" value="ECO:0007669"/>
    <property type="project" value="UniProtKB-KW"/>
</dbReference>
<dbReference type="EMBL" id="CDMZ01002656">
    <property type="protein sequence ID" value="CEM43311.1"/>
    <property type="molecule type" value="Genomic_DNA"/>
</dbReference>
<keyword evidence="3" id="KW-0548">Nucleotidyltransferase</keyword>
<keyword evidence="5" id="KW-0064">Aspartyl protease</keyword>
<keyword evidence="9" id="KW-0863">Zinc-finger</keyword>
<dbReference type="InterPro" id="IPR000477">
    <property type="entry name" value="RT_dom"/>
</dbReference>
<dbReference type="CDD" id="cd01647">
    <property type="entry name" value="RT_LTR"/>
    <property type="match status" value="1"/>
</dbReference>
<dbReference type="Pfam" id="PF17919">
    <property type="entry name" value="RT_RNaseH_2"/>
    <property type="match status" value="1"/>
</dbReference>
<dbReference type="GO" id="GO:0008270">
    <property type="term" value="F:zinc ion binding"/>
    <property type="evidence" value="ECO:0007669"/>
    <property type="project" value="UniProtKB-KW"/>
</dbReference>
<accession>A0A0G4HHB7</accession>
<dbReference type="GO" id="GO:0004190">
    <property type="term" value="F:aspartic-type endopeptidase activity"/>
    <property type="evidence" value="ECO:0007669"/>
    <property type="project" value="UniProtKB-KW"/>
</dbReference>
<feature type="region of interest" description="Disordered" evidence="10">
    <location>
        <begin position="544"/>
        <end position="565"/>
    </location>
</feature>
<dbReference type="SUPFAM" id="SSF53098">
    <property type="entry name" value="Ribonuclease H-like"/>
    <property type="match status" value="1"/>
</dbReference>
<keyword evidence="4" id="KW-0540">Nuclease</keyword>
<dbReference type="InterPro" id="IPR050951">
    <property type="entry name" value="Retrovirus_Pol_polyprotein"/>
</dbReference>
<keyword evidence="6" id="KW-0378">Hydrolase</keyword>